<comment type="caution">
    <text evidence="4">The sequence shown here is derived from an EMBL/GenBank/DDBJ whole genome shotgun (WGS) entry which is preliminary data.</text>
</comment>
<dbReference type="PANTHER" id="PTHR43479:SF11">
    <property type="entry name" value="ACREF_ENVCD OPERON REPRESSOR-RELATED"/>
    <property type="match status" value="1"/>
</dbReference>
<dbReference type="OrthoDB" id="6430772at2"/>
<dbReference type="AlphaFoldDB" id="B6FYW7"/>
<proteinExistence type="predicted"/>
<feature type="DNA-binding region" description="H-T-H motif" evidence="2">
    <location>
        <begin position="28"/>
        <end position="47"/>
    </location>
</feature>
<dbReference type="eggNOG" id="COG1309">
    <property type="taxonomic scope" value="Bacteria"/>
</dbReference>
<dbReference type="PROSITE" id="PS50977">
    <property type="entry name" value="HTH_TETR_2"/>
    <property type="match status" value="1"/>
</dbReference>
<dbReference type="SUPFAM" id="SSF48498">
    <property type="entry name" value="Tetracyclin repressor-like, C-terminal domain"/>
    <property type="match status" value="1"/>
</dbReference>
<keyword evidence="1 2" id="KW-0238">DNA-binding</keyword>
<gene>
    <name evidence="4" type="ORF">CLOHIR_01071</name>
</gene>
<feature type="domain" description="HTH tetR-type" evidence="3">
    <location>
        <begin position="5"/>
        <end position="65"/>
    </location>
</feature>
<dbReference type="Proteomes" id="UP000003178">
    <property type="component" value="Unassembled WGS sequence"/>
</dbReference>
<dbReference type="InterPro" id="IPR050624">
    <property type="entry name" value="HTH-type_Tx_Regulator"/>
</dbReference>
<name>B6FYW7_PEPHT</name>
<dbReference type="PRINTS" id="PR00455">
    <property type="entry name" value="HTHTETR"/>
</dbReference>
<dbReference type="GO" id="GO:0003677">
    <property type="term" value="F:DNA binding"/>
    <property type="evidence" value="ECO:0007669"/>
    <property type="project" value="UniProtKB-UniRule"/>
</dbReference>
<reference evidence="4 5" key="1">
    <citation type="submission" date="2008-09" db="EMBL/GenBank/DDBJ databases">
        <authorList>
            <person name="Fulton L."/>
            <person name="Clifton S."/>
            <person name="Fulton B."/>
            <person name="Xu J."/>
            <person name="Minx P."/>
            <person name="Pepin K.H."/>
            <person name="Johnson M."/>
            <person name="Thiruvilangam P."/>
            <person name="Bhonagiri V."/>
            <person name="Nash W.E."/>
            <person name="Mardis E.R."/>
            <person name="Wilson R.K."/>
        </authorList>
    </citation>
    <scope>NUCLEOTIDE SEQUENCE [LARGE SCALE GENOMIC DNA]</scope>
    <source>
        <strain evidence="4 5">DSM 13275</strain>
    </source>
</reference>
<sequence>MKSVNNTKQLIIDAAIKLITKQGVKNTSLADIARHANISKGTLYYYYASKDDIIAEIADVHLNIINEAVLMCVRNIQGIDDLDLVKILLDNISTISSTGRIHMYLICEAITENEALRNQFKEKYREWRLALKDSLVENLSDEFKDKADAISFLLISIVDGLVMQSILKAEPIPFGDISECLVSIWK</sequence>
<evidence type="ECO:0000313" key="4">
    <source>
        <dbReference type="EMBL" id="EEA85348.1"/>
    </source>
</evidence>
<dbReference type="HOGENOM" id="CLU_069356_15_11_9"/>
<dbReference type="SUPFAM" id="SSF46689">
    <property type="entry name" value="Homeodomain-like"/>
    <property type="match status" value="1"/>
</dbReference>
<dbReference type="InterPro" id="IPR009057">
    <property type="entry name" value="Homeodomain-like_sf"/>
</dbReference>
<evidence type="ECO:0000256" key="2">
    <source>
        <dbReference type="PROSITE-ProRule" id="PRU00335"/>
    </source>
</evidence>
<dbReference type="PANTHER" id="PTHR43479">
    <property type="entry name" value="ACREF/ENVCD OPERON REPRESSOR-RELATED"/>
    <property type="match status" value="1"/>
</dbReference>
<dbReference type="EMBL" id="ABWP01000045">
    <property type="protein sequence ID" value="EEA85348.1"/>
    <property type="molecule type" value="Genomic_DNA"/>
</dbReference>
<keyword evidence="5" id="KW-1185">Reference proteome</keyword>
<dbReference type="Pfam" id="PF00440">
    <property type="entry name" value="TetR_N"/>
    <property type="match status" value="1"/>
</dbReference>
<evidence type="ECO:0000313" key="5">
    <source>
        <dbReference type="Proteomes" id="UP000003178"/>
    </source>
</evidence>
<evidence type="ECO:0000259" key="3">
    <source>
        <dbReference type="PROSITE" id="PS50977"/>
    </source>
</evidence>
<protein>
    <recommendedName>
        <fullName evidence="3">HTH tetR-type domain-containing protein</fullName>
    </recommendedName>
</protein>
<dbReference type="InterPro" id="IPR001647">
    <property type="entry name" value="HTH_TetR"/>
</dbReference>
<dbReference type="Pfam" id="PF21993">
    <property type="entry name" value="TetR_C_13_2"/>
    <property type="match status" value="1"/>
</dbReference>
<organism evidence="4 5">
    <name type="scientific">Peptacetobacter hiranonis (strain DSM 13275 / JCM 10541 / KCTC 15199 / TO-931)</name>
    <name type="common">Clostridium hiranonis</name>
    <dbReference type="NCBI Taxonomy" id="500633"/>
    <lineage>
        <taxon>Bacteria</taxon>
        <taxon>Bacillati</taxon>
        <taxon>Bacillota</taxon>
        <taxon>Clostridia</taxon>
        <taxon>Peptostreptococcales</taxon>
        <taxon>Peptostreptococcaceae</taxon>
        <taxon>Peptacetobacter</taxon>
    </lineage>
</organism>
<dbReference type="InterPro" id="IPR036271">
    <property type="entry name" value="Tet_transcr_reg_TetR-rel_C_sf"/>
</dbReference>
<evidence type="ECO:0000256" key="1">
    <source>
        <dbReference type="ARBA" id="ARBA00023125"/>
    </source>
</evidence>
<dbReference type="Gene3D" id="1.10.357.10">
    <property type="entry name" value="Tetracycline Repressor, domain 2"/>
    <property type="match status" value="1"/>
</dbReference>
<dbReference type="STRING" id="500633.CLOHIR_01071"/>
<dbReference type="RefSeq" id="WP_006439988.1">
    <property type="nucleotide sequence ID" value="NZ_DS995356.1"/>
</dbReference>
<reference evidence="4 5" key="2">
    <citation type="submission" date="2008-10" db="EMBL/GenBank/DDBJ databases">
        <title>Draft genome sequence of Clostridium hiranonis (DSM 13275).</title>
        <authorList>
            <person name="Sudarsanam P."/>
            <person name="Ley R."/>
            <person name="Guruge J."/>
            <person name="Turnbaugh P.J."/>
            <person name="Mahowald M."/>
            <person name="Liep D."/>
            <person name="Gordon J."/>
        </authorList>
    </citation>
    <scope>NUCLEOTIDE SEQUENCE [LARGE SCALE GENOMIC DNA]</scope>
    <source>
        <strain evidence="4 5">DSM 13275</strain>
    </source>
</reference>
<accession>B6FYW7</accession>
<dbReference type="InterPro" id="IPR054156">
    <property type="entry name" value="YxaF_TetR_C"/>
</dbReference>